<keyword evidence="3" id="KW-1185">Reference proteome</keyword>
<evidence type="ECO:0000313" key="3">
    <source>
        <dbReference type="Proteomes" id="UP000595224"/>
    </source>
</evidence>
<keyword evidence="1" id="KW-0732">Signal</keyword>
<dbReference type="AlphaFoldDB" id="A0A7T3RES8"/>
<reference evidence="2 3" key="1">
    <citation type="submission" date="2020-11" db="EMBL/GenBank/DDBJ databases">
        <title>Treponema Peruensis nv. sp., first commensal Treponema isolated from human feces.</title>
        <authorList>
            <person name="Belkhou C."/>
            <person name="Raes J."/>
        </authorList>
    </citation>
    <scope>NUCLEOTIDE SEQUENCE [LARGE SCALE GENOMIC DNA]</scope>
    <source>
        <strain evidence="2 3">RCC2812</strain>
    </source>
</reference>
<gene>
    <name evidence="2" type="ORF">IWA51_03625</name>
</gene>
<protein>
    <recommendedName>
        <fullName evidence="4">Lipoprotein</fullName>
    </recommendedName>
</protein>
<dbReference type="RefSeq" id="WP_198443262.1">
    <property type="nucleotide sequence ID" value="NZ_CBCSHE010000002.1"/>
</dbReference>
<organism evidence="2 3">
    <name type="scientific">Treponema peruense</name>
    <dbReference type="NCBI Taxonomy" id="2787628"/>
    <lineage>
        <taxon>Bacteria</taxon>
        <taxon>Pseudomonadati</taxon>
        <taxon>Spirochaetota</taxon>
        <taxon>Spirochaetia</taxon>
        <taxon>Spirochaetales</taxon>
        <taxon>Treponemataceae</taxon>
        <taxon>Treponema</taxon>
    </lineage>
</organism>
<evidence type="ECO:0000313" key="2">
    <source>
        <dbReference type="EMBL" id="QQA01714.1"/>
    </source>
</evidence>
<name>A0A7T3RES8_9SPIR</name>
<dbReference type="EMBL" id="CP064936">
    <property type="protein sequence ID" value="QQA01714.1"/>
    <property type="molecule type" value="Genomic_DNA"/>
</dbReference>
<evidence type="ECO:0000256" key="1">
    <source>
        <dbReference type="SAM" id="SignalP"/>
    </source>
</evidence>
<sequence>MKKISFFIICLMLCLTTCFADGFFGSNTGPIAAVQEKIEKNAYTAYPIPLTGNFLERKTLYDWTKRWDKPDIVCYTYFFIGSNCIGYFITHGKPASAQSYLLPETYSYNYNRESPDVDGTYGTNNPGYRFFLADGTAVECSGAMVSCVYSDAPLSLSGQEIKVIKK</sequence>
<proteinExistence type="predicted"/>
<evidence type="ECO:0008006" key="4">
    <source>
        <dbReference type="Google" id="ProtNLM"/>
    </source>
</evidence>
<dbReference type="KEGG" id="tper:IWA51_03625"/>
<dbReference type="Proteomes" id="UP000595224">
    <property type="component" value="Chromosome"/>
</dbReference>
<feature type="chain" id="PRO_5032319221" description="Lipoprotein" evidence="1">
    <location>
        <begin position="21"/>
        <end position="166"/>
    </location>
</feature>
<feature type="signal peptide" evidence="1">
    <location>
        <begin position="1"/>
        <end position="20"/>
    </location>
</feature>
<accession>A0A7T3RES8</accession>